<proteinExistence type="predicted"/>
<feature type="region of interest" description="Disordered" evidence="1">
    <location>
        <begin position="1"/>
        <end position="36"/>
    </location>
</feature>
<gene>
    <name evidence="2" type="ORF">AXF42_Ash004163</name>
</gene>
<sequence>MMNRSVGNDADKEEPQPAAATEHGVRKEDNGVEEAGEASVGLNGNFWNLLLWAVETMVAPCNPVFFLRKQLQGQPPPPTFPITGTIICPLIAAKESVSLCFQSGGPSSGPLLLLKLPIPLPDLIAGEDCHVTLQCHSSAGVPLLTEQTWAVSCNGRRRPGFASRVEESTAEASRVLLGMIENVSAGVGLLPAAGGGGGLGRTWFMRARFERVVGSADSESFYLVDPTQSFGFALSVFFLRC</sequence>
<dbReference type="AlphaFoldDB" id="A0A2I0A241"/>
<dbReference type="Pfam" id="PF04759">
    <property type="entry name" value="DUF617"/>
    <property type="match status" value="1"/>
</dbReference>
<protein>
    <recommendedName>
        <fullName evidence="4">Protein MIZU-KUSSEI 1</fullName>
    </recommendedName>
</protein>
<evidence type="ECO:0000313" key="3">
    <source>
        <dbReference type="Proteomes" id="UP000236161"/>
    </source>
</evidence>
<dbReference type="STRING" id="1088818.A0A2I0A241"/>
<accession>A0A2I0A241</accession>
<dbReference type="GO" id="GO:0010274">
    <property type="term" value="P:hydrotropism"/>
    <property type="evidence" value="ECO:0007669"/>
    <property type="project" value="InterPro"/>
</dbReference>
<dbReference type="Proteomes" id="UP000236161">
    <property type="component" value="Unassembled WGS sequence"/>
</dbReference>
<organism evidence="2 3">
    <name type="scientific">Apostasia shenzhenica</name>
    <dbReference type="NCBI Taxonomy" id="1088818"/>
    <lineage>
        <taxon>Eukaryota</taxon>
        <taxon>Viridiplantae</taxon>
        <taxon>Streptophyta</taxon>
        <taxon>Embryophyta</taxon>
        <taxon>Tracheophyta</taxon>
        <taxon>Spermatophyta</taxon>
        <taxon>Magnoliopsida</taxon>
        <taxon>Liliopsida</taxon>
        <taxon>Asparagales</taxon>
        <taxon>Orchidaceae</taxon>
        <taxon>Apostasioideae</taxon>
        <taxon>Apostasia</taxon>
    </lineage>
</organism>
<name>A0A2I0A241_9ASPA</name>
<evidence type="ECO:0008006" key="4">
    <source>
        <dbReference type="Google" id="ProtNLM"/>
    </source>
</evidence>
<dbReference type="OrthoDB" id="337038at2759"/>
<reference evidence="2 3" key="1">
    <citation type="journal article" date="2017" name="Nature">
        <title>The Apostasia genome and the evolution of orchids.</title>
        <authorList>
            <person name="Zhang G.Q."/>
            <person name="Liu K.W."/>
            <person name="Li Z."/>
            <person name="Lohaus R."/>
            <person name="Hsiao Y.Y."/>
            <person name="Niu S.C."/>
            <person name="Wang J.Y."/>
            <person name="Lin Y.C."/>
            <person name="Xu Q."/>
            <person name="Chen L.J."/>
            <person name="Yoshida K."/>
            <person name="Fujiwara S."/>
            <person name="Wang Z.W."/>
            <person name="Zhang Y.Q."/>
            <person name="Mitsuda N."/>
            <person name="Wang M."/>
            <person name="Liu G.H."/>
            <person name="Pecoraro L."/>
            <person name="Huang H.X."/>
            <person name="Xiao X.J."/>
            <person name="Lin M."/>
            <person name="Wu X.Y."/>
            <person name="Wu W.L."/>
            <person name="Chen Y.Y."/>
            <person name="Chang S.B."/>
            <person name="Sakamoto S."/>
            <person name="Ohme-Takagi M."/>
            <person name="Yagi M."/>
            <person name="Zeng S.J."/>
            <person name="Shen C.Y."/>
            <person name="Yeh C.M."/>
            <person name="Luo Y.B."/>
            <person name="Tsai W.C."/>
            <person name="Van de Peer Y."/>
            <person name="Liu Z.J."/>
        </authorList>
    </citation>
    <scope>NUCLEOTIDE SEQUENCE [LARGE SCALE GENOMIC DNA]</scope>
    <source>
        <strain evidence="3">cv. Shenzhen</strain>
        <tissue evidence="2">Stem</tissue>
    </source>
</reference>
<dbReference type="EMBL" id="KZ452037">
    <property type="protein sequence ID" value="PKA49622.1"/>
    <property type="molecule type" value="Genomic_DNA"/>
</dbReference>
<keyword evidence="3" id="KW-1185">Reference proteome</keyword>
<dbReference type="PANTHER" id="PTHR31696:SF69">
    <property type="entry name" value="PROTEIN MIZU-KUSSEI 1-LIKE"/>
    <property type="match status" value="1"/>
</dbReference>
<evidence type="ECO:0000256" key="1">
    <source>
        <dbReference type="SAM" id="MobiDB-lite"/>
    </source>
</evidence>
<dbReference type="InterPro" id="IPR006460">
    <property type="entry name" value="MIZ1-like_pln"/>
</dbReference>
<dbReference type="PANTHER" id="PTHR31696">
    <property type="entry name" value="PROTEIN MIZU-KUSSEI 1"/>
    <property type="match status" value="1"/>
</dbReference>
<evidence type="ECO:0000313" key="2">
    <source>
        <dbReference type="EMBL" id="PKA49622.1"/>
    </source>
</evidence>